<reference evidence="2 3" key="1">
    <citation type="submission" date="2020-08" db="EMBL/GenBank/DDBJ databases">
        <title>Sequencing the genomes of 1000 actinobacteria strains.</title>
        <authorList>
            <person name="Klenk H.-P."/>
        </authorList>
    </citation>
    <scope>NUCLEOTIDE SEQUENCE [LARGE SCALE GENOMIC DNA]</scope>
    <source>
        <strain evidence="2 3">DSM 44598</strain>
    </source>
</reference>
<evidence type="ECO:0000313" key="2">
    <source>
        <dbReference type="EMBL" id="MBB5492847.1"/>
    </source>
</evidence>
<dbReference type="RefSeq" id="WP_312893895.1">
    <property type="nucleotide sequence ID" value="NZ_BAAAKM010000174.1"/>
</dbReference>
<keyword evidence="3" id="KW-1185">Reference proteome</keyword>
<keyword evidence="1" id="KW-0812">Transmembrane</keyword>
<feature type="transmembrane region" description="Helical" evidence="1">
    <location>
        <begin position="57"/>
        <end position="77"/>
    </location>
</feature>
<organism evidence="2 3">
    <name type="scientific">Nocardiopsis metallicus</name>
    <dbReference type="NCBI Taxonomy" id="179819"/>
    <lineage>
        <taxon>Bacteria</taxon>
        <taxon>Bacillati</taxon>
        <taxon>Actinomycetota</taxon>
        <taxon>Actinomycetes</taxon>
        <taxon>Streptosporangiales</taxon>
        <taxon>Nocardiopsidaceae</taxon>
        <taxon>Nocardiopsis</taxon>
    </lineage>
</organism>
<comment type="caution">
    <text evidence="2">The sequence shown here is derived from an EMBL/GenBank/DDBJ whole genome shotgun (WGS) entry which is preliminary data.</text>
</comment>
<name>A0A840WMH9_9ACTN</name>
<dbReference type="EMBL" id="JACHDO010000001">
    <property type="protein sequence ID" value="MBB5492847.1"/>
    <property type="molecule type" value="Genomic_DNA"/>
</dbReference>
<proteinExistence type="predicted"/>
<keyword evidence="1" id="KW-0472">Membrane</keyword>
<evidence type="ECO:0000313" key="3">
    <source>
        <dbReference type="Proteomes" id="UP000579647"/>
    </source>
</evidence>
<evidence type="ECO:0000256" key="1">
    <source>
        <dbReference type="SAM" id="Phobius"/>
    </source>
</evidence>
<gene>
    <name evidence="2" type="ORF">HNR07_003984</name>
</gene>
<protein>
    <submittedName>
        <fullName evidence="2">Uncharacterized protein</fullName>
    </submittedName>
</protein>
<keyword evidence="1" id="KW-1133">Transmembrane helix</keyword>
<accession>A0A840WMH9</accession>
<dbReference type="AlphaFoldDB" id="A0A840WMH9"/>
<dbReference type="Proteomes" id="UP000579647">
    <property type="component" value="Unassembled WGS sequence"/>
</dbReference>
<feature type="transmembrane region" description="Helical" evidence="1">
    <location>
        <begin position="89"/>
        <end position="110"/>
    </location>
</feature>
<feature type="transmembrane region" description="Helical" evidence="1">
    <location>
        <begin position="20"/>
        <end position="45"/>
    </location>
</feature>
<feature type="transmembrane region" description="Helical" evidence="1">
    <location>
        <begin position="122"/>
        <end position="141"/>
    </location>
</feature>
<sequence>MTTPETAAAPHNSPNPFASAAMTVLSFAVLLFAGAAVGLMSGFSMGWVSHFWDLGPITQAGGVAAVVVYLVALYALCRLAGWGSRRQSGALGFALGFVAILLAMIGYTVGGSIVISGKLVNYVFLFGSMVALAAGVVRSVVLPPRTTHRAQPQVSGA</sequence>